<dbReference type="InterPro" id="IPR051858">
    <property type="entry name" value="WD_repeat_GAD-1"/>
</dbReference>
<gene>
    <name evidence="4" type="ORF">PSALAMII_LOCUS6491</name>
</gene>
<evidence type="ECO:0000313" key="5">
    <source>
        <dbReference type="Proteomes" id="UP001152592"/>
    </source>
</evidence>
<proteinExistence type="predicted"/>
<evidence type="ECO:0000256" key="2">
    <source>
        <dbReference type="ARBA" id="ARBA00022737"/>
    </source>
</evidence>
<reference evidence="4" key="1">
    <citation type="submission" date="2021-07" db="EMBL/GenBank/DDBJ databases">
        <authorList>
            <person name="Branca A.L. A."/>
        </authorList>
    </citation>
    <scope>NUCLEOTIDE SEQUENCE</scope>
</reference>
<protein>
    <submittedName>
        <fullName evidence="4">Uncharacterized protein</fullName>
    </submittedName>
</protein>
<dbReference type="Proteomes" id="UP001152592">
    <property type="component" value="Unassembled WGS sequence"/>
</dbReference>
<dbReference type="PANTHER" id="PTHR16017">
    <property type="entry name" value="GASTRULATION DEFECTIVE PROTEIN 1-RELATED"/>
    <property type="match status" value="1"/>
</dbReference>
<dbReference type="GO" id="GO:0005634">
    <property type="term" value="C:nucleus"/>
    <property type="evidence" value="ECO:0007669"/>
    <property type="project" value="TreeGrafter"/>
</dbReference>
<feature type="compositionally biased region" description="Basic and acidic residues" evidence="3">
    <location>
        <begin position="100"/>
        <end position="116"/>
    </location>
</feature>
<organism evidence="4 5">
    <name type="scientific">Penicillium salamii</name>
    <dbReference type="NCBI Taxonomy" id="1612424"/>
    <lineage>
        <taxon>Eukaryota</taxon>
        <taxon>Fungi</taxon>
        <taxon>Dikarya</taxon>
        <taxon>Ascomycota</taxon>
        <taxon>Pezizomycotina</taxon>
        <taxon>Eurotiomycetes</taxon>
        <taxon>Eurotiomycetidae</taxon>
        <taxon>Eurotiales</taxon>
        <taxon>Aspergillaceae</taxon>
        <taxon>Penicillium</taxon>
    </lineage>
</organism>
<comment type="caution">
    <text evidence="4">The sequence shown here is derived from an EMBL/GenBank/DDBJ whole genome shotgun (WGS) entry which is preliminary data.</text>
</comment>
<evidence type="ECO:0000313" key="4">
    <source>
        <dbReference type="EMBL" id="CAG8388779.1"/>
    </source>
</evidence>
<evidence type="ECO:0000256" key="1">
    <source>
        <dbReference type="ARBA" id="ARBA00022574"/>
    </source>
</evidence>
<dbReference type="OrthoDB" id="10264376at2759"/>
<dbReference type="AlphaFoldDB" id="A0A9W4JG66"/>
<name>A0A9W4JG66_9EURO</name>
<sequence>MSTKGAATVMSKAPKARHVDEIALPNLGEGLSGDSIVVGSNGVPHYSSSTWSARHPTVGLTASGRSRDPRRPHQPMVTPFSKTNPDEKHIRESMPLSSSLHEDPREALLKYAEQAEKNPIYTSAYRETQPDAIYAELSDEEEKGPEKKKARR</sequence>
<dbReference type="GO" id="GO:0035861">
    <property type="term" value="C:site of double-strand break"/>
    <property type="evidence" value="ECO:0007669"/>
    <property type="project" value="TreeGrafter"/>
</dbReference>
<dbReference type="PANTHER" id="PTHR16017:SF0">
    <property type="entry name" value="WD REPEAT-CONTAINING PROTEIN 70"/>
    <property type="match status" value="1"/>
</dbReference>
<dbReference type="EMBL" id="CAJVPD010000242">
    <property type="protein sequence ID" value="CAG8388779.1"/>
    <property type="molecule type" value="Genomic_DNA"/>
</dbReference>
<accession>A0A9W4JG66</accession>
<keyword evidence="2" id="KW-0677">Repeat</keyword>
<keyword evidence="1" id="KW-0853">WD repeat</keyword>
<feature type="region of interest" description="Disordered" evidence="3">
    <location>
        <begin position="46"/>
        <end position="152"/>
    </location>
</feature>
<evidence type="ECO:0000256" key="3">
    <source>
        <dbReference type="SAM" id="MobiDB-lite"/>
    </source>
</evidence>